<evidence type="ECO:0000313" key="2">
    <source>
        <dbReference type="Proteomes" id="UP000229044"/>
    </source>
</evidence>
<reference evidence="1 2" key="1">
    <citation type="submission" date="2017-09" db="EMBL/GenBank/DDBJ databases">
        <title>The draft genome sequences of Marinobacter guineae M3B.</title>
        <authorList>
            <person name="Cao J."/>
        </authorList>
    </citation>
    <scope>NUCLEOTIDE SEQUENCE [LARGE SCALE GENOMIC DNA]</scope>
    <source>
        <strain evidence="1 2">M3B</strain>
    </source>
</reference>
<evidence type="ECO:0008006" key="3">
    <source>
        <dbReference type="Google" id="ProtNLM"/>
    </source>
</evidence>
<dbReference type="RefSeq" id="WP_099620042.1">
    <property type="nucleotide sequence ID" value="NZ_KZ319345.1"/>
</dbReference>
<name>A0A2G1VAA4_9GAMM</name>
<comment type="caution">
    <text evidence="1">The sequence shown here is derived from an EMBL/GenBank/DDBJ whole genome shotgun (WGS) entry which is preliminary data.</text>
</comment>
<sequence>MKYLLCLLPALMLSACSSQPREPELPKGEIAFHSECPGVPFARYRDQTVKLTFNEILKKNAEVTAALKARTKTVETIDGSVEIGGKAGSSTDNSITGSATYKSLISADEAEVRSAYQDSICVTRDVLDNVELSEEQREEFVKSLLSTIEARKAWIANPKK</sequence>
<gene>
    <name evidence="1" type="ORF">CLH62_20580</name>
</gene>
<proteinExistence type="predicted"/>
<dbReference type="PROSITE" id="PS51257">
    <property type="entry name" value="PROKAR_LIPOPROTEIN"/>
    <property type="match status" value="1"/>
</dbReference>
<protein>
    <recommendedName>
        <fullName evidence="3">Lipoprotein</fullName>
    </recommendedName>
</protein>
<dbReference type="AlphaFoldDB" id="A0A2G1VAA4"/>
<dbReference type="EMBL" id="NTFI01000013">
    <property type="protein sequence ID" value="PHQ23675.1"/>
    <property type="molecule type" value="Genomic_DNA"/>
</dbReference>
<evidence type="ECO:0000313" key="1">
    <source>
        <dbReference type="EMBL" id="PHQ23675.1"/>
    </source>
</evidence>
<keyword evidence="2" id="KW-1185">Reference proteome</keyword>
<dbReference type="Proteomes" id="UP000229044">
    <property type="component" value="Unassembled WGS sequence"/>
</dbReference>
<organism evidence="1 2">
    <name type="scientific">Marinobacter guineae</name>
    <dbReference type="NCBI Taxonomy" id="432303"/>
    <lineage>
        <taxon>Bacteria</taxon>
        <taxon>Pseudomonadati</taxon>
        <taxon>Pseudomonadota</taxon>
        <taxon>Gammaproteobacteria</taxon>
        <taxon>Pseudomonadales</taxon>
        <taxon>Marinobacteraceae</taxon>
        <taxon>Marinobacter</taxon>
    </lineage>
</organism>
<accession>A0A2G1VAA4</accession>